<dbReference type="InterPro" id="IPR000315">
    <property type="entry name" value="Znf_B-box"/>
</dbReference>
<reference evidence="5 7" key="2">
    <citation type="journal article" date="2013" name="Nature">
        <title>Insights into bilaterian evolution from three spiralian genomes.</title>
        <authorList>
            <person name="Simakov O."/>
            <person name="Marletaz F."/>
            <person name="Cho S.J."/>
            <person name="Edsinger-Gonzales E."/>
            <person name="Havlak P."/>
            <person name="Hellsten U."/>
            <person name="Kuo D.H."/>
            <person name="Larsson T."/>
            <person name="Lv J."/>
            <person name="Arendt D."/>
            <person name="Savage R."/>
            <person name="Osoegawa K."/>
            <person name="de Jong P."/>
            <person name="Grimwood J."/>
            <person name="Chapman J.A."/>
            <person name="Shapiro H."/>
            <person name="Aerts A."/>
            <person name="Otillar R.P."/>
            <person name="Terry A.Y."/>
            <person name="Boore J.L."/>
            <person name="Grigoriev I.V."/>
            <person name="Lindberg D.R."/>
            <person name="Seaver E.C."/>
            <person name="Weisblat D.A."/>
            <person name="Putnam N.H."/>
            <person name="Rokhsar D.S."/>
        </authorList>
    </citation>
    <scope>NUCLEOTIDE SEQUENCE</scope>
</reference>
<proteinExistence type="predicted"/>
<accession>T1F9F3</accession>
<feature type="domain" description="B box-type" evidence="4">
    <location>
        <begin position="78"/>
        <end position="126"/>
    </location>
</feature>
<evidence type="ECO:0000256" key="2">
    <source>
        <dbReference type="PROSITE-ProRule" id="PRU00024"/>
    </source>
</evidence>
<dbReference type="OMA" id="FPEIAND"/>
<dbReference type="EMBL" id="KB096900">
    <property type="protein sequence ID" value="ESO00632.1"/>
    <property type="molecule type" value="Genomic_DNA"/>
</dbReference>
<evidence type="ECO:0000256" key="3">
    <source>
        <dbReference type="SAM" id="Coils"/>
    </source>
</evidence>
<evidence type="ECO:0000313" key="5">
    <source>
        <dbReference type="EMBL" id="ESO00632.1"/>
    </source>
</evidence>
<dbReference type="CTD" id="20205452"/>
<reference evidence="6" key="3">
    <citation type="submission" date="2015-06" db="UniProtKB">
        <authorList>
            <consortium name="EnsemblMetazoa"/>
        </authorList>
    </citation>
    <scope>IDENTIFICATION</scope>
</reference>
<organism evidence="6 7">
    <name type="scientific">Helobdella robusta</name>
    <name type="common">Californian leech</name>
    <dbReference type="NCBI Taxonomy" id="6412"/>
    <lineage>
        <taxon>Eukaryota</taxon>
        <taxon>Metazoa</taxon>
        <taxon>Spiralia</taxon>
        <taxon>Lophotrochozoa</taxon>
        <taxon>Annelida</taxon>
        <taxon>Clitellata</taxon>
        <taxon>Hirudinea</taxon>
        <taxon>Rhynchobdellida</taxon>
        <taxon>Glossiphoniidae</taxon>
        <taxon>Helobdella</taxon>
    </lineage>
</organism>
<dbReference type="Proteomes" id="UP000015101">
    <property type="component" value="Unassembled WGS sequence"/>
</dbReference>
<dbReference type="PANTHER" id="PTHR25462:SF305">
    <property type="entry name" value="RING-TYPE DOMAIN-CONTAINING PROTEIN"/>
    <property type="match status" value="1"/>
</dbReference>
<name>T1F9F3_HELRO</name>
<dbReference type="PROSITE" id="PS50119">
    <property type="entry name" value="ZF_BBOX"/>
    <property type="match status" value="2"/>
</dbReference>
<dbReference type="HOGENOM" id="CLU_776787_0_0_1"/>
<protein>
    <recommendedName>
        <fullName evidence="4">B box-type domain-containing protein</fullName>
    </recommendedName>
</protein>
<keyword evidence="2" id="KW-0862">Zinc</keyword>
<dbReference type="InParanoid" id="T1F9F3"/>
<feature type="domain" description="B box-type" evidence="4">
    <location>
        <begin position="140"/>
        <end position="180"/>
    </location>
</feature>
<dbReference type="EMBL" id="AMQM01005371">
    <property type="status" value="NOT_ANNOTATED_CDS"/>
    <property type="molecule type" value="Genomic_DNA"/>
</dbReference>
<dbReference type="eggNOG" id="KOG2177">
    <property type="taxonomic scope" value="Eukaryota"/>
</dbReference>
<dbReference type="Gene3D" id="3.30.160.60">
    <property type="entry name" value="Classic Zinc Finger"/>
    <property type="match status" value="1"/>
</dbReference>
<feature type="coiled-coil region" evidence="3">
    <location>
        <begin position="181"/>
        <end position="215"/>
    </location>
</feature>
<gene>
    <name evidence="6" type="primary">20205452</name>
    <name evidence="5" type="ORF">HELRODRAFT_175609</name>
</gene>
<dbReference type="GeneID" id="20205452"/>
<dbReference type="SUPFAM" id="SSF57845">
    <property type="entry name" value="B-box zinc-binding domain"/>
    <property type="match status" value="1"/>
</dbReference>
<dbReference type="GO" id="GO:0005654">
    <property type="term" value="C:nucleoplasm"/>
    <property type="evidence" value="ECO:0000318"/>
    <property type="project" value="GO_Central"/>
</dbReference>
<evidence type="ECO:0000313" key="7">
    <source>
        <dbReference type="Proteomes" id="UP000015101"/>
    </source>
</evidence>
<keyword evidence="3" id="KW-0175">Coiled coil</keyword>
<dbReference type="GO" id="GO:0061630">
    <property type="term" value="F:ubiquitin protein ligase activity"/>
    <property type="evidence" value="ECO:0000318"/>
    <property type="project" value="GO_Central"/>
</dbReference>
<dbReference type="Gene3D" id="3.30.40.10">
    <property type="entry name" value="Zinc/RING finger domain, C3HC4 (zinc finger)"/>
    <property type="match status" value="1"/>
</dbReference>
<dbReference type="KEGG" id="hro:HELRODRAFT_175609"/>
<dbReference type="Pfam" id="PF00643">
    <property type="entry name" value="zf-B_box"/>
    <property type="match status" value="1"/>
</dbReference>
<dbReference type="GO" id="GO:0008270">
    <property type="term" value="F:zinc ion binding"/>
    <property type="evidence" value="ECO:0007669"/>
    <property type="project" value="UniProtKB-KW"/>
</dbReference>
<dbReference type="SMART" id="SM00336">
    <property type="entry name" value="BBOX"/>
    <property type="match status" value="2"/>
</dbReference>
<evidence type="ECO:0000256" key="1">
    <source>
        <dbReference type="ARBA" id="ARBA00022723"/>
    </source>
</evidence>
<keyword evidence="1" id="KW-0479">Metal-binding</keyword>
<keyword evidence="2" id="KW-0863">Zinc-finger</keyword>
<dbReference type="EnsemblMetazoa" id="HelroT175609">
    <property type="protein sequence ID" value="HelroP175609"/>
    <property type="gene ID" value="HelroG175609"/>
</dbReference>
<dbReference type="InterPro" id="IPR047153">
    <property type="entry name" value="TRIM45/56/19-like"/>
</dbReference>
<evidence type="ECO:0000313" key="6">
    <source>
        <dbReference type="EnsemblMetazoa" id="HelroP175609"/>
    </source>
</evidence>
<dbReference type="STRING" id="6412.T1F9F3"/>
<dbReference type="RefSeq" id="XP_009021269.1">
    <property type="nucleotide sequence ID" value="XM_009023021.1"/>
</dbReference>
<dbReference type="OrthoDB" id="6108580at2759"/>
<dbReference type="InterPro" id="IPR013083">
    <property type="entry name" value="Znf_RING/FYVE/PHD"/>
</dbReference>
<dbReference type="PANTHER" id="PTHR25462">
    <property type="entry name" value="BONUS, ISOFORM C-RELATED"/>
    <property type="match status" value="1"/>
</dbReference>
<dbReference type="AlphaFoldDB" id="T1F9F3"/>
<evidence type="ECO:0000259" key="4">
    <source>
        <dbReference type="PROSITE" id="PS50119"/>
    </source>
</evidence>
<reference evidence="7" key="1">
    <citation type="submission" date="2012-12" db="EMBL/GenBank/DDBJ databases">
        <authorList>
            <person name="Hellsten U."/>
            <person name="Grimwood J."/>
            <person name="Chapman J.A."/>
            <person name="Shapiro H."/>
            <person name="Aerts A."/>
            <person name="Otillar R.P."/>
            <person name="Terry A.Y."/>
            <person name="Boore J.L."/>
            <person name="Simakov O."/>
            <person name="Marletaz F."/>
            <person name="Cho S.-J."/>
            <person name="Edsinger-Gonzales E."/>
            <person name="Havlak P."/>
            <person name="Kuo D.-H."/>
            <person name="Larsson T."/>
            <person name="Lv J."/>
            <person name="Arendt D."/>
            <person name="Savage R."/>
            <person name="Osoegawa K."/>
            <person name="de Jong P."/>
            <person name="Lindberg D.R."/>
            <person name="Seaver E.C."/>
            <person name="Weisblat D.A."/>
            <person name="Putnam N.H."/>
            <person name="Grigoriev I.V."/>
            <person name="Rokhsar D.S."/>
        </authorList>
    </citation>
    <scope>NUCLEOTIDE SEQUENCE</scope>
</reference>
<sequence>MADLLTCDGCQQVKTKLLPCKHSHCLSCLEKNSETVEKIKCVVCGEVHARPQNLDSLPDNNFITTFEKIKQKYEVKMIGNNYCDTCGDGQKVAEKYCAHCRQHLCLSCLQMHNKFKMNQKHEVVDVNVDSSSYNEAIKKVDYEKCLTHDQNIDIYCQDCNQFICLKCFIFQHKEHKFTEISSKVEEDKKKIESTIAELQKNLVIYDEKLEIFEETSVKSEIISKICSNGNALKVFIDNFIKDFVDLTEKLFQMYHGELIKESKLEICNEKKIIEARISSLIETMNDLNFQTVIHKKYDLCVTKCKTFYIQYPFIEFREPSTLLYYNLLDYVAYGFLPLVAEMFPDKQHEKNFDSSGPNAMKNAKRISITELIGRVYIKNIYLTV</sequence>
<keyword evidence="7" id="KW-1185">Reference proteome</keyword>